<sequence>MKQIGRWLGSTALLVGTPLAAQEVPLGPATAVHPADFAVVNSVRELPDGRVFVADPMALVFVLIDADLQRADTVGSEGEGPDEYRQPDAVWPLPGDSTLLVDLGNARLTAVGPDGGFGGTAPMTLGGGAAGAPPAVVIPGGVDGDGRIHFAGMPEMTAAGPSDSVTVLRLTRDGAPETVARVKTTSYTSNTSGSADNRSVDIRPVPLSATDVWAASGDGSLFVARAGERRVERIGPDGSTVRGAAVEMAPVPIRRAEMEEWAADRRTAGGGIGIQITEVNGRRSMSMQRGGGPDPDLDGFTWPDAKAPWVANSGSVDGDGRFWVRRSRPAGEAALYDVFGADGNHLSAVRFPSDRVLVGFGADALYAVHVDPFDLKVLERYPLPDLR</sequence>
<dbReference type="Proteomes" id="UP001484239">
    <property type="component" value="Unassembled WGS sequence"/>
</dbReference>
<evidence type="ECO:0000313" key="1">
    <source>
        <dbReference type="EMBL" id="MEK9500563.1"/>
    </source>
</evidence>
<dbReference type="EMBL" id="JBBHLI010000002">
    <property type="protein sequence ID" value="MEK9500563.1"/>
    <property type="molecule type" value="Genomic_DNA"/>
</dbReference>
<protein>
    <submittedName>
        <fullName evidence="1">Uncharacterized protein</fullName>
    </submittedName>
</protein>
<reference evidence="1 2" key="1">
    <citation type="submission" date="2024-02" db="EMBL/GenBank/DDBJ databases">
        <title>A novel Gemmatimonadota bacterium.</title>
        <authorList>
            <person name="Du Z.-J."/>
            <person name="Ye Y.-Q."/>
        </authorList>
    </citation>
    <scope>NUCLEOTIDE SEQUENCE [LARGE SCALE GENOMIC DNA]</scope>
    <source>
        <strain evidence="1 2">DH-20</strain>
    </source>
</reference>
<gene>
    <name evidence="1" type="ORF">WI372_06210</name>
</gene>
<dbReference type="SUPFAM" id="SSF63829">
    <property type="entry name" value="Calcium-dependent phosphotriesterase"/>
    <property type="match status" value="1"/>
</dbReference>
<evidence type="ECO:0000313" key="2">
    <source>
        <dbReference type="Proteomes" id="UP001484239"/>
    </source>
</evidence>
<accession>A0ABU9E747</accession>
<organism evidence="1 2">
    <name type="scientific">Gaopeijia maritima</name>
    <dbReference type="NCBI Taxonomy" id="3119007"/>
    <lineage>
        <taxon>Bacteria</taxon>
        <taxon>Pseudomonadati</taxon>
        <taxon>Gemmatimonadota</taxon>
        <taxon>Longimicrobiia</taxon>
        <taxon>Gaopeijiales</taxon>
        <taxon>Gaopeijiaceae</taxon>
        <taxon>Gaopeijia</taxon>
    </lineage>
</organism>
<keyword evidence="2" id="KW-1185">Reference proteome</keyword>
<comment type="caution">
    <text evidence="1">The sequence shown here is derived from an EMBL/GenBank/DDBJ whole genome shotgun (WGS) entry which is preliminary data.</text>
</comment>
<proteinExistence type="predicted"/>
<name>A0ABU9E747_9BACT</name>
<dbReference type="RefSeq" id="WP_405286487.1">
    <property type="nucleotide sequence ID" value="NZ_JBBHLI010000002.1"/>
</dbReference>